<evidence type="ECO:0000256" key="5">
    <source>
        <dbReference type="ARBA" id="ARBA00038013"/>
    </source>
</evidence>
<evidence type="ECO:0000256" key="7">
    <source>
        <dbReference type="SAM" id="SignalP"/>
    </source>
</evidence>
<dbReference type="AlphaFoldDB" id="A0A8H4YQX7"/>
<evidence type="ECO:0008006" key="10">
    <source>
        <dbReference type="Google" id="ProtNLM"/>
    </source>
</evidence>
<keyword evidence="3 6" id="KW-1133">Transmembrane helix</keyword>
<sequence>MTATGTSVSLLKFVGTVSLGLLTVRSDSTIDPTLAACASSDVTEFYLIYAGKQMNIAYTFVVPRRLLLRIPSGSYQSLLIFVFKGVSYSITSLTLPVLLRLPSSNSASHGLASLNAALKTPLLALTSLAAAPFLISFALAPRSSRHPYLLYTGLLATLSFVAPLLIPAPATRHVASSAPRQSPRAKMEASYEVLGDAHSEPASEEDIDDINGEGVRVEVEGLVHNYIARTAFSALGFTMAVIGIWGDGAPQAVVYVS</sequence>
<evidence type="ECO:0000256" key="2">
    <source>
        <dbReference type="ARBA" id="ARBA00022692"/>
    </source>
</evidence>
<feature type="chain" id="PRO_5033994485" description="Autophagy-related protein 33" evidence="7">
    <location>
        <begin position="27"/>
        <end position="257"/>
    </location>
</feature>
<dbReference type="GO" id="GO:0005741">
    <property type="term" value="C:mitochondrial outer membrane"/>
    <property type="evidence" value="ECO:0007669"/>
    <property type="project" value="TreeGrafter"/>
</dbReference>
<feature type="transmembrane region" description="Helical" evidence="6">
    <location>
        <begin position="78"/>
        <end position="101"/>
    </location>
</feature>
<feature type="transmembrane region" description="Helical" evidence="6">
    <location>
        <begin position="148"/>
        <end position="166"/>
    </location>
</feature>
<keyword evidence="2 6" id="KW-0812">Transmembrane</keyword>
<evidence type="ECO:0000256" key="6">
    <source>
        <dbReference type="SAM" id="Phobius"/>
    </source>
</evidence>
<comment type="similarity">
    <text evidence="5">Belongs to the ATG33 family.</text>
</comment>
<dbReference type="PANTHER" id="PTHR37278">
    <property type="entry name" value="AUTOPHAGY-RELATED PROTEIN 33-RELATED"/>
    <property type="match status" value="1"/>
</dbReference>
<reference evidence="8 9" key="1">
    <citation type="journal article" date="2020" name="BMC Genomics">
        <title>Correction to: Identification and distribution of gene clusters required for synthesis of sphingolipid metabolism inhibitors in diverse species of the filamentous fungus Fusarium.</title>
        <authorList>
            <person name="Kim H.S."/>
            <person name="Lohmar J.M."/>
            <person name="Busman M."/>
            <person name="Brown D.W."/>
            <person name="Naumann T.A."/>
            <person name="Divon H.H."/>
            <person name="Lysoe E."/>
            <person name="Uhlig S."/>
            <person name="Proctor R.H."/>
        </authorList>
    </citation>
    <scope>NUCLEOTIDE SEQUENCE [LARGE SCALE GENOMIC DNA]</scope>
    <source>
        <strain evidence="8 9">NRRL 25214</strain>
    </source>
</reference>
<keyword evidence="9" id="KW-1185">Reference proteome</keyword>
<comment type="subcellular location">
    <subcellularLocation>
        <location evidence="1">Membrane</location>
        <topology evidence="1">Multi-pass membrane protein</topology>
    </subcellularLocation>
</comment>
<evidence type="ECO:0000256" key="4">
    <source>
        <dbReference type="ARBA" id="ARBA00023136"/>
    </source>
</evidence>
<dbReference type="InterPro" id="IPR051668">
    <property type="entry name" value="ATG33"/>
</dbReference>
<feature type="signal peptide" evidence="7">
    <location>
        <begin position="1"/>
        <end position="26"/>
    </location>
</feature>
<keyword evidence="7" id="KW-0732">Signal</keyword>
<organism evidence="8 9">
    <name type="scientific">Fusarium anthophilum</name>
    <dbReference type="NCBI Taxonomy" id="48485"/>
    <lineage>
        <taxon>Eukaryota</taxon>
        <taxon>Fungi</taxon>
        <taxon>Dikarya</taxon>
        <taxon>Ascomycota</taxon>
        <taxon>Pezizomycotina</taxon>
        <taxon>Sordariomycetes</taxon>
        <taxon>Hypocreomycetidae</taxon>
        <taxon>Hypocreales</taxon>
        <taxon>Nectriaceae</taxon>
        <taxon>Fusarium</taxon>
        <taxon>Fusarium fujikuroi species complex</taxon>
    </lineage>
</organism>
<accession>A0A8H4YQX7</accession>
<evidence type="ECO:0000256" key="1">
    <source>
        <dbReference type="ARBA" id="ARBA00004141"/>
    </source>
</evidence>
<evidence type="ECO:0000256" key="3">
    <source>
        <dbReference type="ARBA" id="ARBA00022989"/>
    </source>
</evidence>
<dbReference type="EMBL" id="JABEVY010000442">
    <property type="protein sequence ID" value="KAF5232544.1"/>
    <property type="molecule type" value="Genomic_DNA"/>
</dbReference>
<dbReference type="GO" id="GO:0000422">
    <property type="term" value="P:autophagy of mitochondrion"/>
    <property type="evidence" value="ECO:0007669"/>
    <property type="project" value="TreeGrafter"/>
</dbReference>
<feature type="transmembrane region" description="Helical" evidence="6">
    <location>
        <begin position="121"/>
        <end position="141"/>
    </location>
</feature>
<dbReference type="PANTHER" id="PTHR37278:SF1">
    <property type="entry name" value="AUTOPHAGY-RELATED PROTEIN 33-RELATED"/>
    <property type="match status" value="1"/>
</dbReference>
<gene>
    <name evidence="8" type="ORF">FANTH_12910</name>
</gene>
<dbReference type="GO" id="GO:0016236">
    <property type="term" value="P:macroautophagy"/>
    <property type="evidence" value="ECO:0007669"/>
    <property type="project" value="TreeGrafter"/>
</dbReference>
<comment type="caution">
    <text evidence="8">The sequence shown here is derived from an EMBL/GenBank/DDBJ whole genome shotgun (WGS) entry which is preliminary data.</text>
</comment>
<evidence type="ECO:0000313" key="9">
    <source>
        <dbReference type="Proteomes" id="UP000573603"/>
    </source>
</evidence>
<dbReference type="Proteomes" id="UP000573603">
    <property type="component" value="Unassembled WGS sequence"/>
</dbReference>
<evidence type="ECO:0000313" key="8">
    <source>
        <dbReference type="EMBL" id="KAF5232544.1"/>
    </source>
</evidence>
<proteinExistence type="inferred from homology"/>
<keyword evidence="4 6" id="KW-0472">Membrane</keyword>
<protein>
    <recommendedName>
        <fullName evidence="10">Autophagy-related protein 33</fullName>
    </recommendedName>
</protein>
<name>A0A8H4YQX7_9HYPO</name>